<dbReference type="EMBL" id="KP211807">
    <property type="protein sequence ID" value="ANV78969.1"/>
    <property type="molecule type" value="Genomic_DNA"/>
</dbReference>
<organism evidence="1">
    <name type="scientific">uncultured Poseidoniia archaeon</name>
    <dbReference type="NCBI Taxonomy" id="1697135"/>
    <lineage>
        <taxon>Archaea</taxon>
        <taxon>Methanobacteriati</taxon>
        <taxon>Thermoplasmatota</taxon>
        <taxon>Candidatus Poseidoniia</taxon>
        <taxon>environmental samples</taxon>
    </lineage>
</organism>
<protein>
    <submittedName>
        <fullName evidence="1">Uncharacterized protein</fullName>
    </submittedName>
</protein>
<name>A0A1B1T9K8_9ARCH</name>
<reference evidence="1" key="2">
    <citation type="journal article" date="2015" name="ISME J.">
        <title>A new class of marine Euryarchaeota group II from the Mediterranean deep chlorophyll maximum.</title>
        <authorList>
            <person name="Martin-Cuadrado A.B."/>
            <person name="Garcia-Heredia I."/>
            <person name="Molto A.G."/>
            <person name="Lopez-Ubeda R."/>
            <person name="Kimes N."/>
            <person name="Lopez-Garcia P."/>
            <person name="Moreira D."/>
            <person name="Rodriguez-Valera F."/>
        </authorList>
    </citation>
    <scope>NUCLEOTIDE SEQUENCE</scope>
</reference>
<proteinExistence type="predicted"/>
<reference evidence="1" key="1">
    <citation type="submission" date="2014-11" db="EMBL/GenBank/DDBJ databases">
        <authorList>
            <person name="Zhu J."/>
            <person name="Qi W."/>
            <person name="Song R."/>
        </authorList>
    </citation>
    <scope>NUCLEOTIDE SEQUENCE</scope>
</reference>
<sequence>MTDPNGRYTVGQFLFPEDISVGSNSTYYVYAEVTEMFIHDSAVSENIPVEVRANTTTGYSAGTQFRSEEMPLKN</sequence>
<accession>A0A1B1T9K8</accession>
<dbReference type="AlphaFoldDB" id="A0A1B1T9K8"/>
<evidence type="ECO:0000313" key="1">
    <source>
        <dbReference type="EMBL" id="ANV78969.1"/>
    </source>
</evidence>